<dbReference type="EMBL" id="JAGIYY010000001">
    <property type="protein sequence ID" value="MBP0437700.1"/>
    <property type="molecule type" value="Genomic_DNA"/>
</dbReference>
<dbReference type="AlphaFoldDB" id="A0A8J7UID9"/>
<dbReference type="Proteomes" id="UP000666240">
    <property type="component" value="Unassembled WGS sequence"/>
</dbReference>
<protein>
    <recommendedName>
        <fullName evidence="3">Glyoxalase/bleomycin resistance protein/dioxygenase</fullName>
    </recommendedName>
</protein>
<evidence type="ECO:0000313" key="2">
    <source>
        <dbReference type="Proteomes" id="UP000666240"/>
    </source>
</evidence>
<evidence type="ECO:0008006" key="3">
    <source>
        <dbReference type="Google" id="ProtNLM"/>
    </source>
</evidence>
<name>A0A8J7UID9_9HYPH</name>
<keyword evidence="2" id="KW-1185">Reference proteome</keyword>
<dbReference type="RefSeq" id="WP_209333686.1">
    <property type="nucleotide sequence ID" value="NZ_JAGIYY010000001.1"/>
</dbReference>
<reference evidence="1" key="1">
    <citation type="submission" date="2021-03" db="EMBL/GenBank/DDBJ databases">
        <title>Genome sequencing and assembly of Tianweitania sediminis.</title>
        <authorList>
            <person name="Chhetri G."/>
        </authorList>
    </citation>
    <scope>NUCLEOTIDE SEQUENCE</scope>
    <source>
        <strain evidence="1">Z8</strain>
    </source>
</reference>
<organism evidence="1 2">
    <name type="scientific">Tianweitania sediminis</name>
    <dbReference type="NCBI Taxonomy" id="1502156"/>
    <lineage>
        <taxon>Bacteria</taxon>
        <taxon>Pseudomonadati</taxon>
        <taxon>Pseudomonadota</taxon>
        <taxon>Alphaproteobacteria</taxon>
        <taxon>Hyphomicrobiales</taxon>
        <taxon>Phyllobacteriaceae</taxon>
        <taxon>Tianweitania</taxon>
    </lineage>
</organism>
<proteinExistence type="predicted"/>
<comment type="caution">
    <text evidence="1">The sequence shown here is derived from an EMBL/GenBank/DDBJ whole genome shotgun (WGS) entry which is preliminary data.</text>
</comment>
<accession>A0A8J7UID9</accession>
<sequence>MIEQDHISFGPVHLEVTDLSRTSMFWERLFGFVSRTGENDSVEIGAASETLIVLHAGARHPPSRETVVFITWRSTRRTNEISRVCSSGSPVCAS</sequence>
<gene>
    <name evidence="1" type="ORF">J5Y06_03400</name>
</gene>
<evidence type="ECO:0000313" key="1">
    <source>
        <dbReference type="EMBL" id="MBP0437700.1"/>
    </source>
</evidence>